<evidence type="ECO:0000313" key="4">
    <source>
        <dbReference type="EMBL" id="MFJ1267123.1"/>
    </source>
</evidence>
<accession>A0ABW8D342</accession>
<sequence length="151" mass="16602">MFYKKIMLAVDGSDTSNSAMEEVIKLIKNENAQLKIIHVVDESLLYYGGPGFDYSAYIEVLRTEGQDILNKAQQFIAARVAITVEAELLELGQLQGGRVAEVIVDATKEWPADLLVLGTHGRKGFSRFLLGSVAEHVMRIASTPVLLVRAP</sequence>
<comment type="caution">
    <text evidence="4">The sequence shown here is derived from an EMBL/GenBank/DDBJ whole genome shotgun (WGS) entry which is preliminary data.</text>
</comment>
<name>A0ABW8D342_9GAMM</name>
<keyword evidence="5" id="KW-1185">Reference proteome</keyword>
<dbReference type="Pfam" id="PF00582">
    <property type="entry name" value="Usp"/>
    <property type="match status" value="1"/>
</dbReference>
<dbReference type="InterPro" id="IPR006016">
    <property type="entry name" value="UspA"/>
</dbReference>
<evidence type="ECO:0000256" key="2">
    <source>
        <dbReference type="PIRNR" id="PIRNR006276"/>
    </source>
</evidence>
<comment type="subcellular location">
    <subcellularLocation>
        <location evidence="2">Cytoplasm</location>
    </subcellularLocation>
</comment>
<dbReference type="PIRSF" id="PIRSF006276">
    <property type="entry name" value="UspA"/>
    <property type="match status" value="1"/>
</dbReference>
<dbReference type="CDD" id="cd00293">
    <property type="entry name" value="USP-like"/>
    <property type="match status" value="1"/>
</dbReference>
<dbReference type="PANTHER" id="PTHR46268">
    <property type="entry name" value="STRESS RESPONSE PROTEIN NHAX"/>
    <property type="match status" value="1"/>
</dbReference>
<reference evidence="4 5" key="1">
    <citation type="submission" date="2024-08" db="EMBL/GenBank/DDBJ databases">
        <title>Draft Genome Sequence of Legionella lytica strain DSB2004, Isolated From a Fire Sprinkler System.</title>
        <authorList>
            <person name="Everhart A.D."/>
            <person name="Kidane D.T."/>
            <person name="Farone A.L."/>
            <person name="Farone M.B."/>
        </authorList>
    </citation>
    <scope>NUCLEOTIDE SEQUENCE [LARGE SCALE GENOMIC DNA]</scope>
    <source>
        <strain evidence="4 5">DSB2004</strain>
    </source>
</reference>
<dbReference type="RefSeq" id="WP_400185657.1">
    <property type="nucleotide sequence ID" value="NZ_JBGORX010000001.1"/>
</dbReference>
<protein>
    <recommendedName>
        <fullName evidence="2">Universal stress protein</fullName>
    </recommendedName>
</protein>
<dbReference type="PRINTS" id="PR01438">
    <property type="entry name" value="UNVRSLSTRESS"/>
</dbReference>
<gene>
    <name evidence="4" type="ORF">ACD661_00970</name>
</gene>
<dbReference type="PANTHER" id="PTHR46268:SF6">
    <property type="entry name" value="UNIVERSAL STRESS PROTEIN UP12"/>
    <property type="match status" value="1"/>
</dbReference>
<dbReference type="InterPro" id="IPR014729">
    <property type="entry name" value="Rossmann-like_a/b/a_fold"/>
</dbReference>
<evidence type="ECO:0000259" key="3">
    <source>
        <dbReference type="Pfam" id="PF00582"/>
    </source>
</evidence>
<comment type="similarity">
    <text evidence="1 2">Belongs to the universal stress protein A family.</text>
</comment>
<dbReference type="Gene3D" id="3.40.50.620">
    <property type="entry name" value="HUPs"/>
    <property type="match status" value="1"/>
</dbReference>
<evidence type="ECO:0000313" key="5">
    <source>
        <dbReference type="Proteomes" id="UP001615550"/>
    </source>
</evidence>
<dbReference type="Proteomes" id="UP001615550">
    <property type="component" value="Unassembled WGS sequence"/>
</dbReference>
<feature type="domain" description="UspA" evidence="3">
    <location>
        <begin position="3"/>
        <end position="149"/>
    </location>
</feature>
<dbReference type="EMBL" id="JBGORX010000001">
    <property type="protein sequence ID" value="MFJ1267123.1"/>
    <property type="molecule type" value="Genomic_DNA"/>
</dbReference>
<dbReference type="SUPFAM" id="SSF52402">
    <property type="entry name" value="Adenine nucleotide alpha hydrolases-like"/>
    <property type="match status" value="1"/>
</dbReference>
<proteinExistence type="inferred from homology"/>
<dbReference type="InterPro" id="IPR006015">
    <property type="entry name" value="Universal_stress_UspA"/>
</dbReference>
<organism evidence="4 5">
    <name type="scientific">Legionella lytica</name>
    <dbReference type="NCBI Taxonomy" id="96232"/>
    <lineage>
        <taxon>Bacteria</taxon>
        <taxon>Pseudomonadati</taxon>
        <taxon>Pseudomonadota</taxon>
        <taxon>Gammaproteobacteria</taxon>
        <taxon>Legionellales</taxon>
        <taxon>Legionellaceae</taxon>
        <taxon>Legionella</taxon>
    </lineage>
</organism>
<keyword evidence="2" id="KW-0963">Cytoplasm</keyword>
<evidence type="ECO:0000256" key="1">
    <source>
        <dbReference type="ARBA" id="ARBA00008791"/>
    </source>
</evidence>